<name>A0A5U8XVR1_SALMU</name>
<feature type="compositionally biased region" description="Basic and acidic residues" evidence="1">
    <location>
        <begin position="119"/>
        <end position="141"/>
    </location>
</feature>
<feature type="compositionally biased region" description="Low complexity" evidence="1">
    <location>
        <begin position="143"/>
        <end position="152"/>
    </location>
</feature>
<evidence type="ECO:0000256" key="1">
    <source>
        <dbReference type="SAM" id="MobiDB-lite"/>
    </source>
</evidence>
<accession>A0A5U8XVR1</accession>
<feature type="non-terminal residue" evidence="2">
    <location>
        <position position="240"/>
    </location>
</feature>
<proteinExistence type="predicted"/>
<sequence>MDEEFAESGKVFGTNITVRDKEILYKVLRYVLPKIDDPEAYCYGTRSEIAPMFHSLMMAYHSVAVDLNRVTKLIGGIDKDFLKRNLIVTTWSAQMPTLFEYKDVIPVLDGNDGEPQQDDVDKERRNQERRDERKARDDRSNSRRPVSSSTSRGGNPFTMGRRREEDEDDDRRSTRSRRDRDDRDSRRGRDRDRDDRRGSDNPFLSGGRGRDRDEDDDYYEDDRRSRRSSRGRGRDRDRDD</sequence>
<gene>
    <name evidence="2" type="ORF">DTU56_25170</name>
</gene>
<feature type="compositionally biased region" description="Basic and acidic residues" evidence="1">
    <location>
        <begin position="170"/>
        <end position="199"/>
    </location>
</feature>
<reference evidence="2" key="1">
    <citation type="submission" date="2018-07" db="EMBL/GenBank/DDBJ databases">
        <authorList>
            <person name="Ashton P.M."/>
            <person name="Dallman T."/>
            <person name="Nair S."/>
            <person name="De Pinna E."/>
            <person name="Peters T."/>
            <person name="Grant K."/>
        </authorList>
    </citation>
    <scope>NUCLEOTIDE SEQUENCE</scope>
    <source>
        <strain evidence="2">142535</strain>
    </source>
</reference>
<feature type="region of interest" description="Disordered" evidence="1">
    <location>
        <begin position="109"/>
        <end position="240"/>
    </location>
</feature>
<dbReference type="AlphaFoldDB" id="A0A5U8XVR1"/>
<organism evidence="2">
    <name type="scientific">Salmonella muenchen</name>
    <dbReference type="NCBI Taxonomy" id="596"/>
    <lineage>
        <taxon>Bacteria</taxon>
        <taxon>Pseudomonadati</taxon>
        <taxon>Pseudomonadota</taxon>
        <taxon>Gammaproteobacteria</taxon>
        <taxon>Enterobacterales</taxon>
        <taxon>Enterobacteriaceae</taxon>
        <taxon>Salmonella</taxon>
    </lineage>
</organism>
<evidence type="ECO:0000313" key="2">
    <source>
        <dbReference type="EMBL" id="EBS0566360.1"/>
    </source>
</evidence>
<comment type="caution">
    <text evidence="2">The sequence shown here is derived from an EMBL/GenBank/DDBJ whole genome shotgun (WGS) entry which is preliminary data.</text>
</comment>
<dbReference type="EMBL" id="AAGUDP010000072">
    <property type="protein sequence ID" value="EBS0566360.1"/>
    <property type="molecule type" value="Genomic_DNA"/>
</dbReference>
<protein>
    <submittedName>
        <fullName evidence="2">Uncharacterized protein</fullName>
    </submittedName>
</protein>